<organism evidence="1">
    <name type="scientific">Oryza meridionalis</name>
    <dbReference type="NCBI Taxonomy" id="40149"/>
    <lineage>
        <taxon>Eukaryota</taxon>
        <taxon>Viridiplantae</taxon>
        <taxon>Streptophyta</taxon>
        <taxon>Embryophyta</taxon>
        <taxon>Tracheophyta</taxon>
        <taxon>Spermatophyta</taxon>
        <taxon>Magnoliopsida</taxon>
        <taxon>Liliopsida</taxon>
        <taxon>Poales</taxon>
        <taxon>Poaceae</taxon>
        <taxon>BOP clade</taxon>
        <taxon>Oryzoideae</taxon>
        <taxon>Oryzeae</taxon>
        <taxon>Oryzinae</taxon>
        <taxon>Oryza</taxon>
    </lineage>
</organism>
<dbReference type="AlphaFoldDB" id="A0A0E0E733"/>
<accession>A0A0E0E733</accession>
<dbReference type="Gramene" id="OMERI07G00790.1">
    <property type="protein sequence ID" value="OMERI07G00790.1"/>
    <property type="gene ID" value="OMERI07G00790"/>
</dbReference>
<dbReference type="HOGENOM" id="CLU_1410840_0_0_1"/>
<proteinExistence type="predicted"/>
<reference evidence="1" key="2">
    <citation type="submission" date="2018-05" db="EMBL/GenBank/DDBJ databases">
        <title>OmerRS3 (Oryza meridionalis Reference Sequence Version 3).</title>
        <authorList>
            <person name="Zhang J."/>
            <person name="Kudrna D."/>
            <person name="Lee S."/>
            <person name="Talag J."/>
            <person name="Welchert J."/>
            <person name="Wing R.A."/>
        </authorList>
    </citation>
    <scope>NUCLEOTIDE SEQUENCE [LARGE SCALE GENOMIC DNA]</scope>
    <source>
        <strain evidence="1">cv. OR44</strain>
    </source>
</reference>
<dbReference type="PANTHER" id="PTHR33186">
    <property type="entry name" value="OS10G0136150 PROTEIN-RELATED"/>
    <property type="match status" value="1"/>
</dbReference>
<dbReference type="EnsemblPlants" id="OMERI07G00790.1">
    <property type="protein sequence ID" value="OMERI07G00790.1"/>
    <property type="gene ID" value="OMERI07G00790"/>
</dbReference>
<protein>
    <submittedName>
        <fullName evidence="1">Uncharacterized protein</fullName>
    </submittedName>
</protein>
<sequence length="193" mass="21300">MDPHDSPRGFPTNSPKPAMRLLPEYLWAFPRTSLANALARPPLLSPRSSPFSIALRIAFPASPTFFAIPTDDGHIYVVNDLLMTTEDGGMGLARLLSDNSLQLWSWKPSATATATAWVQLRVIDLDLVIPGNVVRPSLLGFTEGTDMVFVDTTYDGAQVVQQIELKVKVLYECYPLVSSKRQVATFSNYTVID</sequence>
<dbReference type="Proteomes" id="UP000008021">
    <property type="component" value="Chromosome 7"/>
</dbReference>
<evidence type="ECO:0000313" key="1">
    <source>
        <dbReference type="EnsemblPlants" id="OMERI07G00790.1"/>
    </source>
</evidence>
<name>A0A0E0E733_9ORYZ</name>
<keyword evidence="2" id="KW-1185">Reference proteome</keyword>
<reference evidence="1" key="1">
    <citation type="submission" date="2015-04" db="UniProtKB">
        <authorList>
            <consortium name="EnsemblPlants"/>
        </authorList>
    </citation>
    <scope>IDENTIFICATION</scope>
</reference>
<evidence type="ECO:0000313" key="2">
    <source>
        <dbReference type="Proteomes" id="UP000008021"/>
    </source>
</evidence>
<dbReference type="PANTHER" id="PTHR33186:SF15">
    <property type="entry name" value="OS06G0249850 PROTEIN"/>
    <property type="match status" value="1"/>
</dbReference>